<keyword evidence="1" id="KW-0496">Mitochondrion</keyword>
<geneLocation type="mitochondrion" evidence="1"/>
<proteinExistence type="predicted"/>
<evidence type="ECO:0000313" key="1">
    <source>
        <dbReference type="EMBL" id="AHY04933.1"/>
    </source>
</evidence>
<sequence>MAYCIPRTPIDTERSSGPIMFYKQNSATPIDRAFTTPTPVEDLTQTSSTTWISTLNFKHCRSWATPIPTCLRRRAMPARIFTYTTCPTSLALDTWGTFRKSP</sequence>
<gene>
    <name evidence="1" type="primary">orf102</name>
</gene>
<protein>
    <submittedName>
        <fullName evidence="1">Uncharacterized protein</fullName>
    </submittedName>
</protein>
<dbReference type="GeneID" id="19351006"/>
<dbReference type="RefSeq" id="YP_009029679.1">
    <property type="nucleotide sequence ID" value="NC_024094.1"/>
</dbReference>
<dbReference type="EMBL" id="KJ459951">
    <property type="protein sequence ID" value="AHY04933.1"/>
    <property type="molecule type" value="Genomic_DNA"/>
</dbReference>
<name>A0A023UNI0_9ASCO</name>
<reference evidence="1" key="1">
    <citation type="journal article" date="2014" name="Proc. Natl. Acad. Sci. U.S.A.">
        <title>Massive programmed translational jumping in mitochondria.</title>
        <authorList>
            <person name="Lang B.F."/>
            <person name="Jakubkova M."/>
            <person name="Hegedusova E."/>
            <person name="Daoud R."/>
            <person name="Forget L."/>
            <person name="Brejova B."/>
            <person name="Vinar T."/>
            <person name="Kosa P."/>
            <person name="Fricova D."/>
            <person name="Nebohacova M."/>
            <person name="Griac P."/>
            <person name="Tomaska L."/>
            <person name="Burger G."/>
            <person name="Nosek J."/>
        </authorList>
    </citation>
    <scope>NUCLEOTIDE SEQUENCE</scope>
    <source>
        <strain evidence="1">NRRL Y-7288</strain>
    </source>
</reference>
<accession>A0A023UNI0</accession>
<dbReference type="AlphaFoldDB" id="A0A023UNI0"/>
<organism evidence="1">
    <name type="scientific">Magnusiomyces tetraspermus</name>
    <dbReference type="NCBI Taxonomy" id="1232584"/>
    <lineage>
        <taxon>Eukaryota</taxon>
        <taxon>Fungi</taxon>
        <taxon>Dikarya</taxon>
        <taxon>Ascomycota</taxon>
        <taxon>Saccharomycotina</taxon>
        <taxon>Dipodascomycetes</taxon>
        <taxon>Dipodascales</taxon>
        <taxon>Dipodascaceae</taxon>
        <taxon>Magnusiomyces</taxon>
    </lineage>
</organism>